<reference evidence="1 2" key="3">
    <citation type="journal article" date="2010" name="BMC Genomics">
        <title>Transcriptome sequencing and comparative analysis of cucumber flowers with different sex types.</title>
        <authorList>
            <person name="Guo S."/>
            <person name="Zheng Y."/>
            <person name="Joung J.G."/>
            <person name="Liu S."/>
            <person name="Zhang Z."/>
            <person name="Crasta O.R."/>
            <person name="Sobral B.W."/>
            <person name="Xu Y."/>
            <person name="Huang S."/>
            <person name="Fei Z."/>
        </authorList>
    </citation>
    <scope>NUCLEOTIDE SEQUENCE [LARGE SCALE GENOMIC DNA]</scope>
    <source>
        <strain evidence="2">cv. 9930</strain>
    </source>
</reference>
<evidence type="ECO:0000313" key="2">
    <source>
        <dbReference type="Proteomes" id="UP000029981"/>
    </source>
</evidence>
<dbReference type="AlphaFoldDB" id="A0A0A0KVC3"/>
<evidence type="ECO:0000313" key="1">
    <source>
        <dbReference type="EMBL" id="KGN52402.1"/>
    </source>
</evidence>
<reference evidence="1 2" key="2">
    <citation type="journal article" date="2009" name="PLoS ONE">
        <title>An integrated genetic and cytogenetic map of the cucumber genome.</title>
        <authorList>
            <person name="Ren Y."/>
            <person name="Zhang Z."/>
            <person name="Liu J."/>
            <person name="Staub J.E."/>
            <person name="Han Y."/>
            <person name="Cheng Z."/>
            <person name="Li X."/>
            <person name="Lu J."/>
            <person name="Miao H."/>
            <person name="Kang H."/>
            <person name="Xie B."/>
            <person name="Gu X."/>
            <person name="Wang X."/>
            <person name="Du Y."/>
            <person name="Jin W."/>
            <person name="Huang S."/>
        </authorList>
    </citation>
    <scope>NUCLEOTIDE SEQUENCE [LARGE SCALE GENOMIC DNA]</scope>
    <source>
        <strain evidence="2">cv. 9930</strain>
    </source>
</reference>
<organism evidence="1 2">
    <name type="scientific">Cucumis sativus</name>
    <name type="common">Cucumber</name>
    <dbReference type="NCBI Taxonomy" id="3659"/>
    <lineage>
        <taxon>Eukaryota</taxon>
        <taxon>Viridiplantae</taxon>
        <taxon>Streptophyta</taxon>
        <taxon>Embryophyta</taxon>
        <taxon>Tracheophyta</taxon>
        <taxon>Spermatophyta</taxon>
        <taxon>Magnoliopsida</taxon>
        <taxon>eudicotyledons</taxon>
        <taxon>Gunneridae</taxon>
        <taxon>Pentapetalae</taxon>
        <taxon>rosids</taxon>
        <taxon>fabids</taxon>
        <taxon>Cucurbitales</taxon>
        <taxon>Cucurbitaceae</taxon>
        <taxon>Benincaseae</taxon>
        <taxon>Cucumis</taxon>
    </lineage>
</organism>
<name>A0A0A0KVC3_CUCSA</name>
<dbReference type="Proteomes" id="UP000029981">
    <property type="component" value="Chromosome 5"/>
</dbReference>
<accession>A0A0A0KVC3</accession>
<sequence length="156" mass="18364">MNSTVLSSSRDFSQRRHSLFNLNNLRTFKLHDDLFLFRQVKSTNDLVIRGRRRRTATRANRKRKRQSRNNGAYRFIGTRMKMRTSTSNFSGGMVESNHRSLSNPLNQFLIAFTMSRDKFTNKLFSGGEIKGLRRFRRGIFTPIENGGFKSQIWNHR</sequence>
<keyword evidence="2" id="KW-1185">Reference proteome</keyword>
<proteinExistence type="predicted"/>
<dbReference type="EMBL" id="CM002926">
    <property type="protein sequence ID" value="KGN52402.1"/>
    <property type="molecule type" value="Genomic_DNA"/>
</dbReference>
<protein>
    <submittedName>
        <fullName evidence="1">Uncharacterized protein</fullName>
    </submittedName>
</protein>
<gene>
    <name evidence="1" type="ORF">Csa_5G631525</name>
</gene>
<reference evidence="1 2" key="1">
    <citation type="journal article" date="2009" name="Nat. Genet.">
        <title>The genome of the cucumber, Cucumis sativus L.</title>
        <authorList>
            <person name="Huang S."/>
            <person name="Li R."/>
            <person name="Zhang Z."/>
            <person name="Li L."/>
            <person name="Gu X."/>
            <person name="Fan W."/>
            <person name="Lucas W.J."/>
            <person name="Wang X."/>
            <person name="Xie B."/>
            <person name="Ni P."/>
            <person name="Ren Y."/>
            <person name="Zhu H."/>
            <person name="Li J."/>
            <person name="Lin K."/>
            <person name="Jin W."/>
            <person name="Fei Z."/>
            <person name="Li G."/>
            <person name="Staub J."/>
            <person name="Kilian A."/>
            <person name="van der Vossen E.A."/>
            <person name="Wu Y."/>
            <person name="Guo J."/>
            <person name="He J."/>
            <person name="Jia Z."/>
            <person name="Ren Y."/>
            <person name="Tian G."/>
            <person name="Lu Y."/>
            <person name="Ruan J."/>
            <person name="Qian W."/>
            <person name="Wang M."/>
            <person name="Huang Q."/>
            <person name="Li B."/>
            <person name="Xuan Z."/>
            <person name="Cao J."/>
            <person name="Asan"/>
            <person name="Wu Z."/>
            <person name="Zhang J."/>
            <person name="Cai Q."/>
            <person name="Bai Y."/>
            <person name="Zhao B."/>
            <person name="Han Y."/>
            <person name="Li Y."/>
            <person name="Li X."/>
            <person name="Wang S."/>
            <person name="Shi Q."/>
            <person name="Liu S."/>
            <person name="Cho W.K."/>
            <person name="Kim J.Y."/>
            <person name="Xu Y."/>
            <person name="Heller-Uszynska K."/>
            <person name="Miao H."/>
            <person name="Cheng Z."/>
            <person name="Zhang S."/>
            <person name="Wu J."/>
            <person name="Yang Y."/>
            <person name="Kang H."/>
            <person name="Li M."/>
            <person name="Liang H."/>
            <person name="Ren X."/>
            <person name="Shi Z."/>
            <person name="Wen M."/>
            <person name="Jian M."/>
            <person name="Yang H."/>
            <person name="Zhang G."/>
            <person name="Yang Z."/>
            <person name="Chen R."/>
            <person name="Liu S."/>
            <person name="Li J."/>
            <person name="Ma L."/>
            <person name="Liu H."/>
            <person name="Zhou Y."/>
            <person name="Zhao J."/>
            <person name="Fang X."/>
            <person name="Li G."/>
            <person name="Fang L."/>
            <person name="Li Y."/>
            <person name="Liu D."/>
            <person name="Zheng H."/>
            <person name="Zhang Y."/>
            <person name="Qin N."/>
            <person name="Li Z."/>
            <person name="Yang G."/>
            <person name="Yang S."/>
            <person name="Bolund L."/>
            <person name="Kristiansen K."/>
            <person name="Zheng H."/>
            <person name="Li S."/>
            <person name="Zhang X."/>
            <person name="Yang H."/>
            <person name="Wang J."/>
            <person name="Sun R."/>
            <person name="Zhang B."/>
            <person name="Jiang S."/>
            <person name="Wang J."/>
            <person name="Du Y."/>
            <person name="Li S."/>
        </authorList>
    </citation>
    <scope>NUCLEOTIDE SEQUENCE [LARGE SCALE GENOMIC DNA]</scope>
    <source>
        <strain evidence="2">cv. 9930</strain>
    </source>
</reference>
<reference evidence="1 2" key="4">
    <citation type="journal article" date="2011" name="BMC Genomics">
        <title>RNA-Seq improves annotation of protein-coding genes in the cucumber genome.</title>
        <authorList>
            <person name="Li Z."/>
            <person name="Zhang Z."/>
            <person name="Yan P."/>
            <person name="Huang S."/>
            <person name="Fei Z."/>
            <person name="Lin K."/>
        </authorList>
    </citation>
    <scope>NUCLEOTIDE SEQUENCE [LARGE SCALE GENOMIC DNA]</scope>
    <source>
        <strain evidence="2">cv. 9930</strain>
    </source>
</reference>
<dbReference type="Gramene" id="KGN52402">
    <property type="protein sequence ID" value="KGN52402"/>
    <property type="gene ID" value="Csa_5G631525"/>
</dbReference>